<evidence type="ECO:0000313" key="2">
    <source>
        <dbReference type="Proteomes" id="UP000001845"/>
    </source>
</evidence>
<reference evidence="2" key="1">
    <citation type="submission" date="2010-03" db="EMBL/GenBank/DDBJ databases">
        <title>The complete genome of Mycoplasma crocodyli MP145.</title>
        <authorList>
            <person name="Glass J.I."/>
            <person name="Durkin A.S."/>
            <person name="Hostetler J."/>
            <person name="Jackson J."/>
            <person name="Johnson J."/>
            <person name="May M.A."/>
            <person name="Paralanov V."/>
            <person name="Radune D."/>
            <person name="Szczypinski B."/>
            <person name="Brown D.R."/>
        </authorList>
    </citation>
    <scope>NUCLEOTIDE SEQUENCE [LARGE SCALE GENOMIC DNA]</scope>
    <source>
        <strain evidence="2">ATCC 51981 / MP145</strain>
    </source>
</reference>
<sequence>MKDTRYLRIKNSIENLYIKYVYGYMSDEEMYKCIDNLYVALNKKDKYVVMSVIKSHLRNEEK</sequence>
<dbReference type="KEGG" id="mcd:MCRO_0742"/>
<name>D5E6E7_MYCCM</name>
<dbReference type="EMBL" id="CP001991">
    <property type="protein sequence ID" value="ADE19565.1"/>
    <property type="molecule type" value="Genomic_DNA"/>
</dbReference>
<reference evidence="1 2" key="3">
    <citation type="journal article" date="2011" name="J. Bacteriol.">
        <title>Genome sequences of Mycoplasma alligatoris A21JP2T and Mycoplasma crocodyli MP145T.</title>
        <authorList>
            <person name="Brown D.R."/>
            <person name="Farmerie W.G."/>
            <person name="May M."/>
            <person name="Benders G.A."/>
            <person name="Durkin A.S."/>
            <person name="Hlavinka K."/>
            <person name="Hostetler J."/>
            <person name="Jackson J."/>
            <person name="Johnson J."/>
            <person name="Miller R.H."/>
            <person name="Paralanov V."/>
            <person name="Radune D."/>
            <person name="Szczypinski B."/>
            <person name="Glass J.I."/>
        </authorList>
    </citation>
    <scope>NUCLEOTIDE SEQUENCE [LARGE SCALE GENOMIC DNA]</scope>
    <source>
        <strain evidence="2">ATCC 51981 / MP145</strain>
    </source>
</reference>
<protein>
    <submittedName>
        <fullName evidence="1">Uncharacterized protein</fullName>
    </submittedName>
</protein>
<organism evidence="1 2">
    <name type="scientific">Mycoplasma crocodyli (strain ATCC 51981 / MP145)</name>
    <dbReference type="NCBI Taxonomy" id="512564"/>
    <lineage>
        <taxon>Bacteria</taxon>
        <taxon>Bacillati</taxon>
        <taxon>Mycoplasmatota</taxon>
        <taxon>Mollicutes</taxon>
        <taxon>Mycoplasmataceae</taxon>
        <taxon>Mycoplasma</taxon>
    </lineage>
</organism>
<dbReference type="AlphaFoldDB" id="D5E6E7"/>
<keyword evidence="2" id="KW-1185">Reference proteome</keyword>
<dbReference type="HOGENOM" id="CLU_2899334_0_0_14"/>
<gene>
    <name evidence="1" type="ordered locus">MCRO_0742</name>
</gene>
<accession>D5E6E7</accession>
<reference key="2">
    <citation type="submission" date="2010-03" db="EMBL/GenBank/DDBJ databases">
        <authorList>
            <person name="Ma Z."/>
            <person name="Wang X."/>
            <person name="Liu H."/>
        </authorList>
    </citation>
    <scope>NUCLEOTIDE SEQUENCE</scope>
    <source>
        <strain>MP145</strain>
    </source>
</reference>
<proteinExistence type="predicted"/>
<dbReference type="Proteomes" id="UP000001845">
    <property type="component" value="Chromosome"/>
</dbReference>
<evidence type="ECO:0000313" key="1">
    <source>
        <dbReference type="EMBL" id="ADE19565.1"/>
    </source>
</evidence>